<dbReference type="RefSeq" id="WP_393169971.1">
    <property type="nucleotide sequence ID" value="NZ_JBICRM010000017.1"/>
</dbReference>
<sequence length="96" mass="11084">MSFKDIACTLGTELDNECIRIRADQTELGQQLTERINGVANDVKALDAKVTTRFAEMDARFEQMDNKFTNKFNELQENQSTMMHILIDIQRKLDVN</sequence>
<comment type="caution">
    <text evidence="1">The sequence shown here is derived from an EMBL/GenBank/DDBJ whole genome shotgun (WGS) entry which is preliminary data.</text>
</comment>
<proteinExistence type="predicted"/>
<dbReference type="Gene3D" id="3.90.20.10">
    <property type="match status" value="1"/>
</dbReference>
<dbReference type="Proteomes" id="UP001603978">
    <property type="component" value="Unassembled WGS sequence"/>
</dbReference>
<evidence type="ECO:0000313" key="2">
    <source>
        <dbReference type="Proteomes" id="UP001603978"/>
    </source>
</evidence>
<protein>
    <submittedName>
        <fullName evidence="1">Uncharacterized protein</fullName>
    </submittedName>
</protein>
<accession>A0ABW7AHF1</accession>
<reference evidence="1 2" key="1">
    <citation type="submission" date="2024-10" db="EMBL/GenBank/DDBJ databases">
        <authorList>
            <person name="Topkara A.R."/>
            <person name="Saygin H."/>
        </authorList>
    </citation>
    <scope>NUCLEOTIDE SEQUENCE [LARGE SCALE GENOMIC DNA]</scope>
    <source>
        <strain evidence="1 2">M3C6</strain>
    </source>
</reference>
<organism evidence="1 2">
    <name type="scientific">Nonomuraea marmarensis</name>
    <dbReference type="NCBI Taxonomy" id="3351344"/>
    <lineage>
        <taxon>Bacteria</taxon>
        <taxon>Bacillati</taxon>
        <taxon>Actinomycetota</taxon>
        <taxon>Actinomycetes</taxon>
        <taxon>Streptosporangiales</taxon>
        <taxon>Streptosporangiaceae</taxon>
        <taxon>Nonomuraea</taxon>
    </lineage>
</organism>
<name>A0ABW7AHF1_9ACTN</name>
<keyword evidence="2" id="KW-1185">Reference proteome</keyword>
<gene>
    <name evidence="1" type="ORF">ACFLIM_26755</name>
</gene>
<evidence type="ECO:0000313" key="1">
    <source>
        <dbReference type="EMBL" id="MFG1706795.1"/>
    </source>
</evidence>
<dbReference type="EMBL" id="JBICRM010000017">
    <property type="protein sequence ID" value="MFG1706795.1"/>
    <property type="molecule type" value="Genomic_DNA"/>
</dbReference>